<organism evidence="1 2">
    <name type="scientific">Kwoniella shandongensis</name>
    <dbReference type="NCBI Taxonomy" id="1734106"/>
    <lineage>
        <taxon>Eukaryota</taxon>
        <taxon>Fungi</taxon>
        <taxon>Dikarya</taxon>
        <taxon>Basidiomycota</taxon>
        <taxon>Agaricomycotina</taxon>
        <taxon>Tremellomycetes</taxon>
        <taxon>Tremellales</taxon>
        <taxon>Cryptococcaceae</taxon>
        <taxon>Kwoniella</taxon>
    </lineage>
</organism>
<gene>
    <name evidence="1" type="ORF">CI109_105935</name>
</gene>
<dbReference type="EMBL" id="CP144061">
    <property type="protein sequence ID" value="WWD21450.1"/>
    <property type="molecule type" value="Genomic_DNA"/>
</dbReference>
<dbReference type="KEGG" id="ksn:43591926"/>
<evidence type="ECO:0000313" key="2">
    <source>
        <dbReference type="Proteomes" id="UP000322225"/>
    </source>
</evidence>
<reference evidence="1" key="2">
    <citation type="submission" date="2024-01" db="EMBL/GenBank/DDBJ databases">
        <title>Comparative genomics of Cryptococcus and Kwoniella reveals pathogenesis evolution and contrasting modes of karyotype evolution via chromosome fusion or intercentromeric recombination.</title>
        <authorList>
            <person name="Coelho M.A."/>
            <person name="David-Palma M."/>
            <person name="Shea T."/>
            <person name="Bowers K."/>
            <person name="McGinley-Smith S."/>
            <person name="Mohammad A.W."/>
            <person name="Gnirke A."/>
            <person name="Yurkov A.M."/>
            <person name="Nowrousian M."/>
            <person name="Sun S."/>
            <person name="Cuomo C.A."/>
            <person name="Heitman J."/>
        </authorList>
    </citation>
    <scope>NUCLEOTIDE SEQUENCE</scope>
    <source>
        <strain evidence="1">CBS 12478</strain>
    </source>
</reference>
<protein>
    <submittedName>
        <fullName evidence="1">Uncharacterized protein</fullName>
    </submittedName>
</protein>
<dbReference type="Proteomes" id="UP000322225">
    <property type="component" value="Chromosome 11"/>
</dbReference>
<accession>A0A5M6BTS6</accession>
<dbReference type="AlphaFoldDB" id="A0A5M6BTS6"/>
<dbReference type="RefSeq" id="XP_031857923.1">
    <property type="nucleotide sequence ID" value="XM_032007755.1"/>
</dbReference>
<dbReference type="GeneID" id="43591926"/>
<keyword evidence="2" id="KW-1185">Reference proteome</keyword>
<proteinExistence type="predicted"/>
<sequence>MGGSKPGSITPQALGVEAAHRAVSRIRNVMFSGQKGNMSRQEIDAQAAACVNQLIVEHKLYWSDNHEKEYFVKQAQAHAINETKKHL</sequence>
<reference evidence="1" key="1">
    <citation type="submission" date="2017-08" db="EMBL/GenBank/DDBJ databases">
        <authorList>
            <person name="Cuomo C."/>
            <person name="Billmyre B."/>
            <person name="Heitman J."/>
        </authorList>
    </citation>
    <scope>NUCLEOTIDE SEQUENCE</scope>
    <source>
        <strain evidence="1">CBS 12478</strain>
    </source>
</reference>
<name>A0A5M6BTS6_9TREE</name>
<evidence type="ECO:0000313" key="1">
    <source>
        <dbReference type="EMBL" id="WWD21450.1"/>
    </source>
</evidence>